<gene>
    <name evidence="3" type="ORF">MNEG_14693</name>
</gene>
<evidence type="ECO:0000313" key="4">
    <source>
        <dbReference type="Proteomes" id="UP000054498"/>
    </source>
</evidence>
<dbReference type="InterPro" id="IPR000253">
    <property type="entry name" value="FHA_dom"/>
</dbReference>
<dbReference type="KEGG" id="mng:MNEG_14693"/>
<dbReference type="Pfam" id="PF00498">
    <property type="entry name" value="FHA"/>
    <property type="match status" value="1"/>
</dbReference>
<feature type="compositionally biased region" description="Low complexity" evidence="1">
    <location>
        <begin position="400"/>
        <end position="411"/>
    </location>
</feature>
<dbReference type="STRING" id="145388.A0A0D2LN96"/>
<keyword evidence="4" id="KW-1185">Reference proteome</keyword>
<proteinExistence type="predicted"/>
<name>A0A0D2LN96_9CHLO</name>
<protein>
    <recommendedName>
        <fullName evidence="2">FHA domain-containing protein</fullName>
    </recommendedName>
</protein>
<dbReference type="PROSITE" id="PS50006">
    <property type="entry name" value="FHA_DOMAIN"/>
    <property type="match status" value="1"/>
</dbReference>
<sequence length="422" mass="42550">MPAVEVDHSMGSEDGGQSARGAHAQADGGEAGAPPASPPDSDGDLDVLMAGERAALRVQLADNFQALVFHREGYVAATVPAEAAALIAAAIEAKAYDYVCRAAEAGSSLDSVVRVYAKEASTLLLAEVDKYTSPAEDPQARRSAPGQVDSTQLSLYEIAGGLRSIHTAPAAAPAAAPRASRGDGPWGWLVPGSRMLPYVVLKGAGVAIGRGKEALWAVGGGGASSSNNAANGGAGAGASAGRGTPRSLLAIGGDRQLSAALARNLGFVEVADGRVSRLHCIISLRAGPGGGSGGGEQQQQHQQRQQVAVLEDCSSNGTFINGKKIGKGESVALSEGDKISLVSSVAPLVEQFFLFRQGDPRDSQQDGGEEHAWLDSAGGASGVYSPAAAHSPSRNGGAGASAAERAAADLPVPLPPAGEDRD</sequence>
<dbReference type="SMART" id="SM00240">
    <property type="entry name" value="FHA"/>
    <property type="match status" value="1"/>
</dbReference>
<evidence type="ECO:0000256" key="1">
    <source>
        <dbReference type="SAM" id="MobiDB-lite"/>
    </source>
</evidence>
<reference evidence="3 4" key="1">
    <citation type="journal article" date="2013" name="BMC Genomics">
        <title>Reconstruction of the lipid metabolism for the microalga Monoraphidium neglectum from its genome sequence reveals characteristics suitable for biofuel production.</title>
        <authorList>
            <person name="Bogen C."/>
            <person name="Al-Dilaimi A."/>
            <person name="Albersmeier A."/>
            <person name="Wichmann J."/>
            <person name="Grundmann M."/>
            <person name="Rupp O."/>
            <person name="Lauersen K.J."/>
            <person name="Blifernez-Klassen O."/>
            <person name="Kalinowski J."/>
            <person name="Goesmann A."/>
            <person name="Mussgnug J.H."/>
            <person name="Kruse O."/>
        </authorList>
    </citation>
    <scope>NUCLEOTIDE SEQUENCE [LARGE SCALE GENOMIC DNA]</scope>
    <source>
        <strain evidence="3 4">SAG 48.87</strain>
    </source>
</reference>
<dbReference type="GeneID" id="25732281"/>
<evidence type="ECO:0000259" key="2">
    <source>
        <dbReference type="PROSITE" id="PS50006"/>
    </source>
</evidence>
<feature type="region of interest" description="Disordered" evidence="1">
    <location>
        <begin position="1"/>
        <end position="46"/>
    </location>
</feature>
<dbReference type="SUPFAM" id="SSF49879">
    <property type="entry name" value="SMAD/FHA domain"/>
    <property type="match status" value="1"/>
</dbReference>
<dbReference type="InterPro" id="IPR008984">
    <property type="entry name" value="SMAD_FHA_dom_sf"/>
</dbReference>
<dbReference type="Gene3D" id="2.60.200.20">
    <property type="match status" value="1"/>
</dbReference>
<dbReference type="AlphaFoldDB" id="A0A0D2LN96"/>
<feature type="compositionally biased region" description="Basic and acidic residues" evidence="1">
    <location>
        <begin position="359"/>
        <end position="373"/>
    </location>
</feature>
<accession>A0A0D2LN96</accession>
<feature type="compositionally biased region" description="Basic and acidic residues" evidence="1">
    <location>
        <begin position="1"/>
        <end position="11"/>
    </location>
</feature>
<feature type="domain" description="FHA" evidence="2">
    <location>
        <begin position="238"/>
        <end position="325"/>
    </location>
</feature>
<feature type="region of interest" description="Disordered" evidence="1">
    <location>
        <begin position="359"/>
        <end position="422"/>
    </location>
</feature>
<dbReference type="EMBL" id="KK104907">
    <property type="protein sequence ID" value="KIY93269.1"/>
    <property type="molecule type" value="Genomic_DNA"/>
</dbReference>
<dbReference type="Proteomes" id="UP000054498">
    <property type="component" value="Unassembled WGS sequence"/>
</dbReference>
<dbReference type="RefSeq" id="XP_013892289.1">
    <property type="nucleotide sequence ID" value="XM_014036835.1"/>
</dbReference>
<evidence type="ECO:0000313" key="3">
    <source>
        <dbReference type="EMBL" id="KIY93269.1"/>
    </source>
</evidence>
<dbReference type="OrthoDB" id="539345at2759"/>
<organism evidence="3 4">
    <name type="scientific">Monoraphidium neglectum</name>
    <dbReference type="NCBI Taxonomy" id="145388"/>
    <lineage>
        <taxon>Eukaryota</taxon>
        <taxon>Viridiplantae</taxon>
        <taxon>Chlorophyta</taxon>
        <taxon>core chlorophytes</taxon>
        <taxon>Chlorophyceae</taxon>
        <taxon>CS clade</taxon>
        <taxon>Sphaeropleales</taxon>
        <taxon>Selenastraceae</taxon>
        <taxon>Monoraphidium</taxon>
    </lineage>
</organism>